<dbReference type="PANTHER" id="PTHR30383">
    <property type="entry name" value="THIOESTERASE 1/PROTEASE 1/LYSOPHOSPHOLIPASE L1"/>
    <property type="match status" value="1"/>
</dbReference>
<dbReference type="Proteomes" id="UP000772618">
    <property type="component" value="Unassembled WGS sequence"/>
</dbReference>
<dbReference type="SUPFAM" id="SSF52266">
    <property type="entry name" value="SGNH hydrolase"/>
    <property type="match status" value="1"/>
</dbReference>
<dbReference type="Pfam" id="PF13472">
    <property type="entry name" value="Lipase_GDSL_2"/>
    <property type="match status" value="1"/>
</dbReference>
<accession>A0ABS5VU11</accession>
<dbReference type="InterPro" id="IPR051532">
    <property type="entry name" value="Ester_Hydrolysis_Enzymes"/>
</dbReference>
<dbReference type="InterPro" id="IPR013830">
    <property type="entry name" value="SGNH_hydro"/>
</dbReference>
<dbReference type="PANTHER" id="PTHR30383:SF29">
    <property type="entry name" value="SGNH HYDROLASE-TYPE ESTERASE DOMAIN-CONTAINING PROTEIN"/>
    <property type="match status" value="1"/>
</dbReference>
<proteinExistence type="predicted"/>
<dbReference type="EMBL" id="JAHESD010000028">
    <property type="protein sequence ID" value="MBT1704254.1"/>
    <property type="molecule type" value="Genomic_DNA"/>
</dbReference>
<protein>
    <recommendedName>
        <fullName evidence="1">SGNH hydrolase-type esterase domain-containing protein</fullName>
    </recommendedName>
</protein>
<evidence type="ECO:0000313" key="3">
    <source>
        <dbReference type="Proteomes" id="UP000772618"/>
    </source>
</evidence>
<reference evidence="2 3" key="1">
    <citation type="submission" date="2021-05" db="EMBL/GenBank/DDBJ databases">
        <title>A Polyphasic approach of four new species of the genus Ohtaekwangia: Ohtaekwangia histidinii sp. nov., Ohtaekwangia cretensis sp. nov., Ohtaekwangia indiensis sp. nov., Ohtaekwangia reichenbachii sp. nov. from diverse environment.</title>
        <authorList>
            <person name="Octaviana S."/>
        </authorList>
    </citation>
    <scope>NUCLEOTIDE SEQUENCE [LARGE SCALE GENOMIC DNA]</scope>
    <source>
        <strain evidence="2 3">PWU20</strain>
    </source>
</reference>
<comment type="caution">
    <text evidence="2">The sequence shown here is derived from an EMBL/GenBank/DDBJ whole genome shotgun (WGS) entry which is preliminary data.</text>
</comment>
<dbReference type="Gene3D" id="2.60.120.1360">
    <property type="match status" value="1"/>
</dbReference>
<evidence type="ECO:0000313" key="2">
    <source>
        <dbReference type="EMBL" id="MBT1704254.1"/>
    </source>
</evidence>
<dbReference type="InterPro" id="IPR036514">
    <property type="entry name" value="SGNH_hydro_sf"/>
</dbReference>
<keyword evidence="3" id="KW-1185">Reference proteome</keyword>
<dbReference type="Gene3D" id="3.40.50.1110">
    <property type="entry name" value="SGNH hydrolase"/>
    <property type="match status" value="1"/>
</dbReference>
<gene>
    <name evidence="2" type="ORF">KK060_13250</name>
</gene>
<organism evidence="2 3">
    <name type="scientific">Chryseosolibacter indicus</name>
    <dbReference type="NCBI Taxonomy" id="2782351"/>
    <lineage>
        <taxon>Bacteria</taxon>
        <taxon>Pseudomonadati</taxon>
        <taxon>Bacteroidota</taxon>
        <taxon>Cytophagia</taxon>
        <taxon>Cytophagales</taxon>
        <taxon>Chryseotaleaceae</taxon>
        <taxon>Chryseosolibacter</taxon>
    </lineage>
</organism>
<dbReference type="RefSeq" id="WP_254154215.1">
    <property type="nucleotide sequence ID" value="NZ_JAHESD010000028.1"/>
</dbReference>
<sequence>MKRGERGKNKIGTNSGRRIRVARTMHLSFTIVLLLISASLTCAQHLIEFTYKSYGLEKEDDNVIHNAAYLEDFFEDLYNQKISGNRKISIIHIGDSHIQADFLTTIVRRNFQKNFGNAGRGLVVPARVAGTNEPFNIISRSNTKWDSKRITQLDQPLPIGVGGITIETGLPKSKLEVYMNDLWLDYSFKTLTLFFKKDYNSFDFSIRDTANHVIGFINSFRSEPFVNHSQVILTDTVSGVIIETYQSNPSQNHATIFGINLENGKNGVLYHAIGVNGAKYSHYNAAPYFSKQTSALEPQVFIISLGTNESMDYPYLDKNFLQHIDKLISSLRSANPSAKFILVTPPDAFRQKIKPNPGIGLIREQIITYAVENGLAFYDMYKALGGSNAAAIWRRAGLLRADGVHFTKEGYEYQGNLFFNALMKSYNQYVPLRHP</sequence>
<name>A0ABS5VU11_9BACT</name>
<evidence type="ECO:0000259" key="1">
    <source>
        <dbReference type="Pfam" id="PF13472"/>
    </source>
</evidence>
<feature type="domain" description="SGNH hydrolase-type esterase" evidence="1">
    <location>
        <begin position="269"/>
        <end position="412"/>
    </location>
</feature>